<evidence type="ECO:0000256" key="3">
    <source>
        <dbReference type="ARBA" id="ARBA00022481"/>
    </source>
</evidence>
<comment type="subcellular location">
    <subcellularLocation>
        <location evidence="1">Cell membrane</location>
    </subcellularLocation>
</comment>
<dbReference type="PROSITE" id="PS50111">
    <property type="entry name" value="CHEMOTAXIS_TRANSDUC_2"/>
    <property type="match status" value="1"/>
</dbReference>
<dbReference type="GO" id="GO:0006935">
    <property type="term" value="P:chemotaxis"/>
    <property type="evidence" value="ECO:0007669"/>
    <property type="project" value="UniProtKB-ARBA"/>
</dbReference>
<evidence type="ECO:0000256" key="6">
    <source>
        <dbReference type="ARBA" id="ARBA00023136"/>
    </source>
</evidence>
<evidence type="ECO:0008006" key="13">
    <source>
        <dbReference type="Google" id="ProtNLM"/>
    </source>
</evidence>
<dbReference type="Pfam" id="PF00015">
    <property type="entry name" value="MCPsignal"/>
    <property type="match status" value="1"/>
</dbReference>
<sequence>GERVHIEATYNPVKDSSGRIIMVIKFAIDVTEQVNRNEEVRRAAELSFSTAEETAQISTRGIDSLDQSVALSAKTLSMVNTAVGLISQLTHQTKDIENIVTTIQSVAEQTNLLALNAAIEAARAGDMGRGLSLIHI</sequence>
<evidence type="ECO:0000256" key="7">
    <source>
        <dbReference type="ARBA" id="ARBA00023224"/>
    </source>
</evidence>
<dbReference type="PANTHER" id="PTHR32089:SF112">
    <property type="entry name" value="LYSOZYME-LIKE PROTEIN-RELATED"/>
    <property type="match status" value="1"/>
</dbReference>
<dbReference type="Gene3D" id="3.30.450.20">
    <property type="entry name" value="PAS domain"/>
    <property type="match status" value="1"/>
</dbReference>
<keyword evidence="6" id="KW-0472">Membrane</keyword>
<keyword evidence="2" id="KW-1003">Cell membrane</keyword>
<dbReference type="PANTHER" id="PTHR32089">
    <property type="entry name" value="METHYL-ACCEPTING CHEMOTAXIS PROTEIN MCPB"/>
    <property type="match status" value="1"/>
</dbReference>
<dbReference type="InterPro" id="IPR035965">
    <property type="entry name" value="PAS-like_dom_sf"/>
</dbReference>
<organism evidence="11 12">
    <name type="scientific">Pseudomonas aeruginosa</name>
    <dbReference type="NCBI Taxonomy" id="287"/>
    <lineage>
        <taxon>Bacteria</taxon>
        <taxon>Pseudomonadati</taxon>
        <taxon>Pseudomonadota</taxon>
        <taxon>Gammaproteobacteria</taxon>
        <taxon>Pseudomonadales</taxon>
        <taxon>Pseudomonadaceae</taxon>
        <taxon>Pseudomonas</taxon>
    </lineage>
</organism>
<keyword evidence="5" id="KW-1133">Transmembrane helix</keyword>
<dbReference type="InterPro" id="IPR004089">
    <property type="entry name" value="MCPsignal_dom"/>
</dbReference>
<keyword evidence="3" id="KW-0488">Methylation</keyword>
<evidence type="ECO:0000313" key="11">
    <source>
        <dbReference type="EMBL" id="RCI70006.1"/>
    </source>
</evidence>
<feature type="domain" description="Methyl-accepting transducer" evidence="9">
    <location>
        <begin position="38"/>
        <end position="136"/>
    </location>
</feature>
<dbReference type="GO" id="GO:0007165">
    <property type="term" value="P:signal transduction"/>
    <property type="evidence" value="ECO:0007669"/>
    <property type="project" value="UniProtKB-KW"/>
</dbReference>
<comment type="caution">
    <text evidence="11">The sequence shown here is derived from an EMBL/GenBank/DDBJ whole genome shotgun (WGS) entry which is preliminary data.</text>
</comment>
<dbReference type="PROSITE" id="PS50113">
    <property type="entry name" value="PAC"/>
    <property type="match status" value="1"/>
</dbReference>
<evidence type="ECO:0000259" key="9">
    <source>
        <dbReference type="PROSITE" id="PS50111"/>
    </source>
</evidence>
<gene>
    <name evidence="11" type="ORF">DT376_36890</name>
</gene>
<evidence type="ECO:0000256" key="4">
    <source>
        <dbReference type="ARBA" id="ARBA00022692"/>
    </source>
</evidence>
<dbReference type="SUPFAM" id="SSF55785">
    <property type="entry name" value="PYP-like sensor domain (PAS domain)"/>
    <property type="match status" value="1"/>
</dbReference>
<dbReference type="AlphaFoldDB" id="A0A367LXQ3"/>
<dbReference type="Gene3D" id="6.10.250.3200">
    <property type="match status" value="1"/>
</dbReference>
<dbReference type="EMBL" id="QORE01002507">
    <property type="protein sequence ID" value="RCI70006.1"/>
    <property type="molecule type" value="Genomic_DNA"/>
</dbReference>
<feature type="non-terminal residue" evidence="11">
    <location>
        <position position="1"/>
    </location>
</feature>
<feature type="domain" description="PAC" evidence="10">
    <location>
        <begin position="1"/>
        <end position="42"/>
    </location>
</feature>
<evidence type="ECO:0000256" key="5">
    <source>
        <dbReference type="ARBA" id="ARBA00022989"/>
    </source>
</evidence>
<evidence type="ECO:0000256" key="1">
    <source>
        <dbReference type="ARBA" id="ARBA00004236"/>
    </source>
</evidence>
<keyword evidence="7 8" id="KW-0807">Transducer</keyword>
<evidence type="ECO:0000256" key="2">
    <source>
        <dbReference type="ARBA" id="ARBA00022475"/>
    </source>
</evidence>
<dbReference type="InterPro" id="IPR000700">
    <property type="entry name" value="PAS-assoc_C"/>
</dbReference>
<dbReference type="Proteomes" id="UP000253594">
    <property type="component" value="Unassembled WGS sequence"/>
</dbReference>
<evidence type="ECO:0000256" key="8">
    <source>
        <dbReference type="PROSITE-ProRule" id="PRU00284"/>
    </source>
</evidence>
<name>A0A367LXQ3_PSEAI</name>
<keyword evidence="4" id="KW-0812">Transmembrane</keyword>
<reference evidence="11 12" key="1">
    <citation type="submission" date="2018-07" db="EMBL/GenBank/DDBJ databases">
        <title>Mechanisms of high-level aminoglycoside resistance among Gram-negative pathogens in Brazil.</title>
        <authorList>
            <person name="Ballaben A.S."/>
            <person name="Darini A.L.C."/>
            <person name="Doi Y."/>
        </authorList>
    </citation>
    <scope>NUCLEOTIDE SEQUENCE [LARGE SCALE GENOMIC DNA]</scope>
    <source>
        <strain evidence="11 12">B2-305</strain>
    </source>
</reference>
<evidence type="ECO:0000259" key="10">
    <source>
        <dbReference type="PROSITE" id="PS50113"/>
    </source>
</evidence>
<feature type="non-terminal residue" evidence="11">
    <location>
        <position position="136"/>
    </location>
</feature>
<protein>
    <recommendedName>
        <fullName evidence="13">Chemotaxis protein</fullName>
    </recommendedName>
</protein>
<evidence type="ECO:0000313" key="12">
    <source>
        <dbReference type="Proteomes" id="UP000253594"/>
    </source>
</evidence>
<dbReference type="SUPFAM" id="SSF58104">
    <property type="entry name" value="Methyl-accepting chemotaxis protein (MCP) signaling domain"/>
    <property type="match status" value="1"/>
</dbReference>
<accession>A0A367LXQ3</accession>
<proteinExistence type="predicted"/>
<dbReference type="GO" id="GO:0005886">
    <property type="term" value="C:plasma membrane"/>
    <property type="evidence" value="ECO:0007669"/>
    <property type="project" value="UniProtKB-SubCell"/>
</dbReference>